<dbReference type="SUPFAM" id="SSF46689">
    <property type="entry name" value="Homeodomain-like"/>
    <property type="match status" value="1"/>
</dbReference>
<evidence type="ECO:0000256" key="1">
    <source>
        <dbReference type="ARBA" id="ARBA00023015"/>
    </source>
</evidence>
<keyword evidence="2 4" id="KW-0238">DNA-binding</keyword>
<dbReference type="PANTHER" id="PTHR30055:SF238">
    <property type="entry name" value="MYCOFACTOCIN BIOSYNTHESIS TRANSCRIPTIONAL REGULATOR MFTR-RELATED"/>
    <property type="match status" value="1"/>
</dbReference>
<dbReference type="PANTHER" id="PTHR30055">
    <property type="entry name" value="HTH-TYPE TRANSCRIPTIONAL REGULATOR RUTR"/>
    <property type="match status" value="1"/>
</dbReference>
<evidence type="ECO:0000259" key="5">
    <source>
        <dbReference type="PROSITE" id="PS50977"/>
    </source>
</evidence>
<dbReference type="Pfam" id="PF00440">
    <property type="entry name" value="TetR_N"/>
    <property type="match status" value="1"/>
</dbReference>
<dbReference type="InterPro" id="IPR009057">
    <property type="entry name" value="Homeodomain-like_sf"/>
</dbReference>
<reference evidence="7" key="1">
    <citation type="journal article" date="2019" name="Int. J. Syst. Evol. Microbiol.">
        <title>The Global Catalogue of Microorganisms (GCM) 10K type strain sequencing project: providing services to taxonomists for standard genome sequencing and annotation.</title>
        <authorList>
            <consortium name="The Broad Institute Genomics Platform"/>
            <consortium name="The Broad Institute Genome Sequencing Center for Infectious Disease"/>
            <person name="Wu L."/>
            <person name="Ma J."/>
        </authorList>
    </citation>
    <scope>NUCLEOTIDE SEQUENCE [LARGE SCALE GENOMIC DNA]</scope>
    <source>
        <strain evidence="7">KCTC 42473</strain>
    </source>
</reference>
<feature type="DNA-binding region" description="H-T-H motif" evidence="4">
    <location>
        <begin position="36"/>
        <end position="55"/>
    </location>
</feature>
<evidence type="ECO:0000256" key="2">
    <source>
        <dbReference type="ARBA" id="ARBA00023125"/>
    </source>
</evidence>
<feature type="domain" description="HTH tetR-type" evidence="5">
    <location>
        <begin position="13"/>
        <end position="73"/>
    </location>
</feature>
<evidence type="ECO:0000256" key="3">
    <source>
        <dbReference type="ARBA" id="ARBA00023163"/>
    </source>
</evidence>
<evidence type="ECO:0000256" key="4">
    <source>
        <dbReference type="PROSITE-ProRule" id="PRU00335"/>
    </source>
</evidence>
<dbReference type="Proteomes" id="UP001595539">
    <property type="component" value="Unassembled WGS sequence"/>
</dbReference>
<protein>
    <submittedName>
        <fullName evidence="6">TetR/AcrR family transcriptional regulator</fullName>
    </submittedName>
</protein>
<organism evidence="6 7">
    <name type="scientific">Paracoccus angustae</name>
    <dbReference type="NCBI Taxonomy" id="1671480"/>
    <lineage>
        <taxon>Bacteria</taxon>
        <taxon>Pseudomonadati</taxon>
        <taxon>Pseudomonadota</taxon>
        <taxon>Alphaproteobacteria</taxon>
        <taxon>Rhodobacterales</taxon>
        <taxon>Paracoccaceae</taxon>
        <taxon>Paracoccus</taxon>
    </lineage>
</organism>
<proteinExistence type="predicted"/>
<keyword evidence="1" id="KW-0805">Transcription regulation</keyword>
<comment type="caution">
    <text evidence="6">The sequence shown here is derived from an EMBL/GenBank/DDBJ whole genome shotgun (WGS) entry which is preliminary data.</text>
</comment>
<gene>
    <name evidence="6" type="ORF">ACFOM8_16755</name>
</gene>
<sequence>MAIKSTLESRRRLQTSRKIQWAALKLALRYGYDDMTTEMIAAAAGISQRTFFNYYPNKGAAIIGPSTGFDDQAAAWFRASSGSLLADLLQALYQHLANIVVDHSTPQVIGELLGTSPELQRILDGVLKQFGNQIADLLVTRMGKEARRDAELLGTVVSHALGNTICSWANDQAMSANSIIEVSSSRLQALRGNLALI</sequence>
<dbReference type="EMBL" id="JBHRXY010000019">
    <property type="protein sequence ID" value="MFC3631094.1"/>
    <property type="molecule type" value="Genomic_DNA"/>
</dbReference>
<dbReference type="InterPro" id="IPR001647">
    <property type="entry name" value="HTH_TetR"/>
</dbReference>
<dbReference type="InterPro" id="IPR050109">
    <property type="entry name" value="HTH-type_TetR-like_transc_reg"/>
</dbReference>
<accession>A0ABV7U8A5</accession>
<name>A0ABV7U8A5_9RHOB</name>
<keyword evidence="3" id="KW-0804">Transcription</keyword>
<evidence type="ECO:0000313" key="7">
    <source>
        <dbReference type="Proteomes" id="UP001595539"/>
    </source>
</evidence>
<dbReference type="Gene3D" id="1.10.357.10">
    <property type="entry name" value="Tetracycline Repressor, domain 2"/>
    <property type="match status" value="1"/>
</dbReference>
<keyword evidence="7" id="KW-1185">Reference proteome</keyword>
<dbReference type="PROSITE" id="PS50977">
    <property type="entry name" value="HTH_TETR_2"/>
    <property type="match status" value="1"/>
</dbReference>
<dbReference type="RefSeq" id="WP_167624013.1">
    <property type="nucleotide sequence ID" value="NZ_JBHRXY010000019.1"/>
</dbReference>
<evidence type="ECO:0000313" key="6">
    <source>
        <dbReference type="EMBL" id="MFC3631094.1"/>
    </source>
</evidence>